<accession>A0A2N7VTH4</accession>
<comment type="caution">
    <text evidence="2">The sequence shown here is derived from an EMBL/GenBank/DDBJ whole genome shotgun (WGS) entry which is preliminary data.</text>
</comment>
<name>A0A2N7VTH4_9BURK</name>
<dbReference type="Proteomes" id="UP000235616">
    <property type="component" value="Unassembled WGS sequence"/>
</dbReference>
<dbReference type="EMBL" id="PNYA01000008">
    <property type="protein sequence ID" value="PMS20444.1"/>
    <property type="molecule type" value="Genomic_DNA"/>
</dbReference>
<evidence type="ECO:0000256" key="1">
    <source>
        <dbReference type="SAM" id="MobiDB-lite"/>
    </source>
</evidence>
<reference evidence="2 3" key="1">
    <citation type="submission" date="2018-01" db="EMBL/GenBank/DDBJ databases">
        <title>Whole genome analyses suggest that Burkholderia sensu lato contains two further novel genera in the rhizoxinica-symbiotica group Mycetohabitans gen. nov., and Trinickia gen. nov.: implications for the evolution of diazotrophy and nodulation in the Burkholderiaceae.</title>
        <authorList>
            <person name="Estrada-de los Santos P."/>
            <person name="Palmer M."/>
            <person name="Chavez-Ramirez B."/>
            <person name="Beukes C."/>
            <person name="Steenkamp E.T."/>
            <person name="Hirsch A.M."/>
            <person name="Manyaka P."/>
            <person name="Maluk M."/>
            <person name="Lafos M."/>
            <person name="Crook M."/>
            <person name="Gross E."/>
            <person name="Simon M.F."/>
            <person name="Bueno dos Reis Junior F."/>
            <person name="Poole P.S."/>
            <person name="Venter S.N."/>
            <person name="James E.K."/>
        </authorList>
    </citation>
    <scope>NUCLEOTIDE SEQUENCE [LARGE SCALE GENOMIC DNA]</scope>
    <source>
        <strain evidence="2 3">GIMN1.004</strain>
    </source>
</reference>
<keyword evidence="3" id="KW-1185">Reference proteome</keyword>
<sequence>MGNLVDSLICSNLRASNVRRSSLESAASAGADHISRSSTSASNDLPCALRSAKPSKYGVVCLNDELGTRAATDRASP</sequence>
<evidence type="ECO:0000313" key="2">
    <source>
        <dbReference type="EMBL" id="PMS20444.1"/>
    </source>
</evidence>
<proteinExistence type="predicted"/>
<gene>
    <name evidence="2" type="ORF">C0Z18_10925</name>
</gene>
<dbReference type="AlphaFoldDB" id="A0A2N7VTH4"/>
<organism evidence="2 3">
    <name type="scientific">Trinickia dabaoshanensis</name>
    <dbReference type="NCBI Taxonomy" id="564714"/>
    <lineage>
        <taxon>Bacteria</taxon>
        <taxon>Pseudomonadati</taxon>
        <taxon>Pseudomonadota</taxon>
        <taxon>Betaproteobacteria</taxon>
        <taxon>Burkholderiales</taxon>
        <taxon>Burkholderiaceae</taxon>
        <taxon>Trinickia</taxon>
    </lineage>
</organism>
<protein>
    <submittedName>
        <fullName evidence="2">Uncharacterized protein</fullName>
    </submittedName>
</protein>
<evidence type="ECO:0000313" key="3">
    <source>
        <dbReference type="Proteomes" id="UP000235616"/>
    </source>
</evidence>
<feature type="region of interest" description="Disordered" evidence="1">
    <location>
        <begin position="21"/>
        <end position="45"/>
    </location>
</feature>